<name>A0A8C9QSY2_SPEDA</name>
<proteinExistence type="predicted"/>
<dbReference type="Proteomes" id="UP000694422">
    <property type="component" value="Unplaced"/>
</dbReference>
<protein>
    <submittedName>
        <fullName evidence="1">Uncharacterized protein</fullName>
    </submittedName>
</protein>
<evidence type="ECO:0000313" key="2">
    <source>
        <dbReference type="Proteomes" id="UP000694422"/>
    </source>
</evidence>
<dbReference type="Ensembl" id="ENSSDAT00000030490.1">
    <property type="protein sequence ID" value="ENSSDAP00000026669.1"/>
    <property type="gene ID" value="ENSSDAG00000024195.1"/>
</dbReference>
<keyword evidence="2" id="KW-1185">Reference proteome</keyword>
<accession>A0A8C9QSY2</accession>
<reference evidence="1" key="2">
    <citation type="submission" date="2025-09" db="UniProtKB">
        <authorList>
            <consortium name="Ensembl"/>
        </authorList>
    </citation>
    <scope>IDENTIFICATION</scope>
</reference>
<evidence type="ECO:0000313" key="1">
    <source>
        <dbReference type="Ensembl" id="ENSSDAP00000026669.1"/>
    </source>
</evidence>
<sequence length="141" mass="15615">MDGLQKTAIGIQYKGGETSPGVGEAPRWVMCPCVFPSFSLPFTLPTAMGFHNSAIKVDGREGLLQRVKPPLLMSPVFNHHTVEWFYAYFICISLNCVSEGHSEPGEVQSWGEREEKKGPYDAYLQTGTCSMICLLLLLKSL</sequence>
<organism evidence="1 2">
    <name type="scientific">Spermophilus dauricus</name>
    <name type="common">Daurian ground squirrel</name>
    <dbReference type="NCBI Taxonomy" id="99837"/>
    <lineage>
        <taxon>Eukaryota</taxon>
        <taxon>Metazoa</taxon>
        <taxon>Chordata</taxon>
        <taxon>Craniata</taxon>
        <taxon>Vertebrata</taxon>
        <taxon>Euteleostomi</taxon>
        <taxon>Mammalia</taxon>
        <taxon>Eutheria</taxon>
        <taxon>Euarchontoglires</taxon>
        <taxon>Glires</taxon>
        <taxon>Rodentia</taxon>
        <taxon>Sciuromorpha</taxon>
        <taxon>Sciuridae</taxon>
        <taxon>Xerinae</taxon>
        <taxon>Marmotini</taxon>
        <taxon>Spermophilus</taxon>
    </lineage>
</organism>
<reference evidence="1" key="1">
    <citation type="submission" date="2025-08" db="UniProtKB">
        <authorList>
            <consortium name="Ensembl"/>
        </authorList>
    </citation>
    <scope>IDENTIFICATION</scope>
</reference>
<dbReference type="AlphaFoldDB" id="A0A8C9QSY2"/>